<feature type="transmembrane region" description="Helical" evidence="1">
    <location>
        <begin position="386"/>
        <end position="404"/>
    </location>
</feature>
<proteinExistence type="predicted"/>
<dbReference type="InterPro" id="IPR018677">
    <property type="entry name" value="DUF2157"/>
</dbReference>
<evidence type="ECO:0000259" key="2">
    <source>
        <dbReference type="Pfam" id="PF09925"/>
    </source>
</evidence>
<evidence type="ECO:0000256" key="1">
    <source>
        <dbReference type="SAM" id="Phobius"/>
    </source>
</evidence>
<protein>
    <submittedName>
        <fullName evidence="3">Putative membrane protein</fullName>
    </submittedName>
</protein>
<feature type="transmembrane region" description="Helical" evidence="1">
    <location>
        <begin position="202"/>
        <end position="220"/>
    </location>
</feature>
<reference evidence="3 4" key="1">
    <citation type="submission" date="2019-07" db="EMBL/GenBank/DDBJ databases">
        <title>Genomic Encyclopedia of Archaeal and Bacterial Type Strains, Phase II (KMG-II): from individual species to whole genera.</title>
        <authorList>
            <person name="Goeker M."/>
        </authorList>
    </citation>
    <scope>NUCLEOTIDE SEQUENCE [LARGE SCALE GENOMIC DNA]</scope>
    <source>
        <strain evidence="3 4">ATCC BAA-252</strain>
    </source>
</reference>
<feature type="transmembrane region" description="Helical" evidence="1">
    <location>
        <begin position="48"/>
        <end position="69"/>
    </location>
</feature>
<keyword evidence="1" id="KW-0472">Membrane</keyword>
<comment type="caution">
    <text evidence="3">The sequence shown here is derived from an EMBL/GenBank/DDBJ whole genome shotgun (WGS) entry which is preliminary data.</text>
</comment>
<feature type="transmembrane region" description="Helical" evidence="1">
    <location>
        <begin position="75"/>
        <end position="94"/>
    </location>
</feature>
<feature type="transmembrane region" description="Helical" evidence="1">
    <location>
        <begin position="274"/>
        <end position="297"/>
    </location>
</feature>
<feature type="transmembrane region" description="Helical" evidence="1">
    <location>
        <begin position="232"/>
        <end position="254"/>
    </location>
</feature>
<keyword evidence="4" id="KW-1185">Reference proteome</keyword>
<feature type="transmembrane region" description="Helical" evidence="1">
    <location>
        <begin position="106"/>
        <end position="126"/>
    </location>
</feature>
<dbReference type="RefSeq" id="WP_208999996.1">
    <property type="nucleotide sequence ID" value="NZ_SMLY01000081.1"/>
</dbReference>
<keyword evidence="1" id="KW-0812">Transmembrane</keyword>
<dbReference type="Proteomes" id="UP000320593">
    <property type="component" value="Unassembled WGS sequence"/>
</dbReference>
<dbReference type="AlphaFoldDB" id="A0A562T1B2"/>
<dbReference type="EMBL" id="VLLF01000004">
    <property type="protein sequence ID" value="TWI87435.1"/>
    <property type="molecule type" value="Genomic_DNA"/>
</dbReference>
<accession>A0A562T1B2</accession>
<feature type="transmembrane region" description="Helical" evidence="1">
    <location>
        <begin position="416"/>
        <end position="436"/>
    </location>
</feature>
<dbReference type="Pfam" id="PF09925">
    <property type="entry name" value="DUF2157"/>
    <property type="match status" value="1"/>
</dbReference>
<feature type="transmembrane region" description="Helical" evidence="1">
    <location>
        <begin position="132"/>
        <end position="165"/>
    </location>
</feature>
<feature type="transmembrane region" description="Helical" evidence="1">
    <location>
        <begin position="346"/>
        <end position="374"/>
    </location>
</feature>
<name>A0A562T1B2_9HYPH</name>
<evidence type="ECO:0000313" key="3">
    <source>
        <dbReference type="EMBL" id="TWI87435.1"/>
    </source>
</evidence>
<gene>
    <name evidence="3" type="ORF">JM93_02000</name>
</gene>
<feature type="transmembrane region" description="Helical" evidence="1">
    <location>
        <begin position="177"/>
        <end position="196"/>
    </location>
</feature>
<feature type="transmembrane region" description="Helical" evidence="1">
    <location>
        <begin position="309"/>
        <end position="334"/>
    </location>
</feature>
<organism evidence="3 4">
    <name type="scientific">Roseibium hamelinense</name>
    <dbReference type="NCBI Taxonomy" id="150831"/>
    <lineage>
        <taxon>Bacteria</taxon>
        <taxon>Pseudomonadati</taxon>
        <taxon>Pseudomonadota</taxon>
        <taxon>Alphaproteobacteria</taxon>
        <taxon>Hyphomicrobiales</taxon>
        <taxon>Stappiaceae</taxon>
        <taxon>Roseibium</taxon>
    </lineage>
</organism>
<sequence length="445" mass="46781">MMFDTLYKRRLKQDLNDWVEKGLVSSQNAGQILTELEASDGRSRLPMVLAGIGIVCVALALAAFIAANWDGIPRMAKLTGIAVLVVGTHMLAAWAAKSGRKGVCDLATAFATLVFVGGMALVGQIFHLPSDWAGGSFLVCLGALAASWMTGSRASLLVAATAAILWQVGRSEIGEAAVSESLIGLALLVAIVLHPVAFPLRVSRWAATLLALTTYGRWLADTAETLGANDDLSLAMAALGFAGLAGLLIQTAAISDLFVKWSSDYPDRGHGRWLMLHSLQDTGFAILAALLVLTLVGSSELEDSRLAEAVMLAPVGAIILLSLVMTAAGFLLSFKTAKPRWLFGTALAGLVTVATPMLLPNIIVISGLSLGTLILMCMTGTIYNNAFWTLCGYGGLTAAFLWLLQVTIGSLLGQSLFFLVAGIVLLGMAFAATRFLRRQQGGAKA</sequence>
<feature type="domain" description="DUF2157" evidence="2">
    <location>
        <begin position="17"/>
        <end position="154"/>
    </location>
</feature>
<evidence type="ECO:0000313" key="4">
    <source>
        <dbReference type="Proteomes" id="UP000320593"/>
    </source>
</evidence>
<keyword evidence="1" id="KW-1133">Transmembrane helix</keyword>